<keyword evidence="2 4" id="KW-0479">Metal-binding</keyword>
<dbReference type="STRING" id="937218.SAMN06297251_108111"/>
<dbReference type="EMBL" id="FWXR01000008">
    <property type="protein sequence ID" value="SMC79334.1"/>
    <property type="molecule type" value="Genomic_DNA"/>
</dbReference>
<dbReference type="AlphaFoldDB" id="A0A1W2C2T5"/>
<accession>A0A1W2C2T5</accession>
<protein>
    <submittedName>
        <fullName evidence="7">Cytochrome C oxidase, cbb3-type, subunit III</fullName>
    </submittedName>
</protein>
<reference evidence="7 8" key="1">
    <citation type="submission" date="2017-04" db="EMBL/GenBank/DDBJ databases">
        <authorList>
            <person name="Afonso C.L."/>
            <person name="Miller P.J."/>
            <person name="Scott M.A."/>
            <person name="Spackman E."/>
            <person name="Goraichik I."/>
            <person name="Dimitrov K.M."/>
            <person name="Suarez D.L."/>
            <person name="Swayne D.E."/>
        </authorList>
    </citation>
    <scope>NUCLEOTIDE SEQUENCE [LARGE SCALE GENOMIC DNA]</scope>
    <source>
        <strain evidence="7 8">CGMCC 1.10972</strain>
    </source>
</reference>
<feature type="chain" id="PRO_5012167438" evidence="5">
    <location>
        <begin position="24"/>
        <end position="111"/>
    </location>
</feature>
<keyword evidence="5" id="KW-0732">Signal</keyword>
<feature type="domain" description="Cytochrome c" evidence="6">
    <location>
        <begin position="28"/>
        <end position="108"/>
    </location>
</feature>
<dbReference type="Gene3D" id="1.10.760.10">
    <property type="entry name" value="Cytochrome c-like domain"/>
    <property type="match status" value="1"/>
</dbReference>
<name>A0A1W2C2T5_9HYPH</name>
<evidence type="ECO:0000259" key="6">
    <source>
        <dbReference type="PROSITE" id="PS51007"/>
    </source>
</evidence>
<proteinExistence type="predicted"/>
<sequence length="111" mass="11346">MPIRSTSLFAVLAMCFASFPTLAADPSVDVEEGREIFTKKAEPACTVCHTLADADASGAIGPNLNDLKPSADRVAAAVKSGIGVMPAFADSLTADEIATVSAYVAEVAGKE</sequence>
<evidence type="ECO:0000256" key="1">
    <source>
        <dbReference type="ARBA" id="ARBA00022617"/>
    </source>
</evidence>
<keyword evidence="8" id="KW-1185">Reference proteome</keyword>
<evidence type="ECO:0000256" key="2">
    <source>
        <dbReference type="ARBA" id="ARBA00022723"/>
    </source>
</evidence>
<evidence type="ECO:0000313" key="8">
    <source>
        <dbReference type="Proteomes" id="UP000192656"/>
    </source>
</evidence>
<keyword evidence="3 4" id="KW-0408">Iron</keyword>
<keyword evidence="1 4" id="KW-0349">Heme</keyword>
<dbReference type="InterPro" id="IPR009056">
    <property type="entry name" value="Cyt_c-like_dom"/>
</dbReference>
<dbReference type="PROSITE" id="PS51007">
    <property type="entry name" value="CYTC"/>
    <property type="match status" value="1"/>
</dbReference>
<dbReference type="Pfam" id="PF13442">
    <property type="entry name" value="Cytochrome_CBB3"/>
    <property type="match status" value="1"/>
</dbReference>
<evidence type="ECO:0000313" key="7">
    <source>
        <dbReference type="EMBL" id="SMC79334.1"/>
    </source>
</evidence>
<dbReference type="GO" id="GO:0046872">
    <property type="term" value="F:metal ion binding"/>
    <property type="evidence" value="ECO:0007669"/>
    <property type="project" value="UniProtKB-KW"/>
</dbReference>
<dbReference type="SUPFAM" id="SSF46626">
    <property type="entry name" value="Cytochrome c"/>
    <property type="match status" value="1"/>
</dbReference>
<gene>
    <name evidence="7" type="ORF">SAMN06297251_108111</name>
</gene>
<feature type="signal peptide" evidence="5">
    <location>
        <begin position="1"/>
        <end position="23"/>
    </location>
</feature>
<dbReference type="OrthoDB" id="9805828at2"/>
<dbReference type="RefSeq" id="WP_084410081.1">
    <property type="nucleotide sequence ID" value="NZ_FWXR01000008.1"/>
</dbReference>
<dbReference type="GO" id="GO:0020037">
    <property type="term" value="F:heme binding"/>
    <property type="evidence" value="ECO:0007669"/>
    <property type="project" value="InterPro"/>
</dbReference>
<dbReference type="GO" id="GO:0009055">
    <property type="term" value="F:electron transfer activity"/>
    <property type="evidence" value="ECO:0007669"/>
    <property type="project" value="InterPro"/>
</dbReference>
<evidence type="ECO:0000256" key="3">
    <source>
        <dbReference type="ARBA" id="ARBA00023004"/>
    </source>
</evidence>
<evidence type="ECO:0000256" key="4">
    <source>
        <dbReference type="PROSITE-ProRule" id="PRU00433"/>
    </source>
</evidence>
<organism evidence="7 8">
    <name type="scientific">Fulvimarina manganoxydans</name>
    <dbReference type="NCBI Taxonomy" id="937218"/>
    <lineage>
        <taxon>Bacteria</taxon>
        <taxon>Pseudomonadati</taxon>
        <taxon>Pseudomonadota</taxon>
        <taxon>Alphaproteobacteria</taxon>
        <taxon>Hyphomicrobiales</taxon>
        <taxon>Aurantimonadaceae</taxon>
        <taxon>Fulvimarina</taxon>
    </lineage>
</organism>
<dbReference type="InterPro" id="IPR036909">
    <property type="entry name" value="Cyt_c-like_dom_sf"/>
</dbReference>
<evidence type="ECO:0000256" key="5">
    <source>
        <dbReference type="SAM" id="SignalP"/>
    </source>
</evidence>
<dbReference type="Proteomes" id="UP000192656">
    <property type="component" value="Unassembled WGS sequence"/>
</dbReference>